<gene>
    <name evidence="1" type="ORF">PAAG_07820</name>
</gene>
<name>C1HA91_PARBA</name>
<dbReference type="Proteomes" id="UP000002059">
    <property type="component" value="Partially assembled WGS sequence"/>
</dbReference>
<dbReference type="KEGG" id="pbl:PAAG_07820"/>
<organism evidence="1 2">
    <name type="scientific">Paracoccidioides lutzii (strain ATCC MYA-826 / Pb01)</name>
    <name type="common">Paracoccidioides brasiliensis</name>
    <dbReference type="NCBI Taxonomy" id="502779"/>
    <lineage>
        <taxon>Eukaryota</taxon>
        <taxon>Fungi</taxon>
        <taxon>Dikarya</taxon>
        <taxon>Ascomycota</taxon>
        <taxon>Pezizomycotina</taxon>
        <taxon>Eurotiomycetes</taxon>
        <taxon>Eurotiomycetidae</taxon>
        <taxon>Onygenales</taxon>
        <taxon>Ajellomycetaceae</taxon>
        <taxon>Paracoccidioides</taxon>
    </lineage>
</organism>
<evidence type="ECO:0000313" key="1">
    <source>
        <dbReference type="EMBL" id="EEH37264.2"/>
    </source>
</evidence>
<dbReference type="VEuPathDB" id="FungiDB:PAAG_07820"/>
<sequence length="98" mass="10598">MALDVYFRVLYCQVPPSLALVAQQSPRRPDFKTNCQIPVANIKDELRTRAITYEISDSSGISIGLEKKDAARVAGRAERQAVADLEDGSGVGDRGCGT</sequence>
<proteinExistence type="predicted"/>
<dbReference type="HOGENOM" id="CLU_2334199_0_0_1"/>
<dbReference type="GeneID" id="9093697"/>
<evidence type="ECO:0000313" key="2">
    <source>
        <dbReference type="Proteomes" id="UP000002059"/>
    </source>
</evidence>
<protein>
    <submittedName>
        <fullName evidence="1">Uncharacterized protein</fullName>
    </submittedName>
</protein>
<accession>C1HA91</accession>
<dbReference type="OrthoDB" id="10490200at2759"/>
<dbReference type="RefSeq" id="XP_002790521.2">
    <property type="nucleotide sequence ID" value="XM_002790475.2"/>
</dbReference>
<keyword evidence="2" id="KW-1185">Reference proteome</keyword>
<dbReference type="AlphaFoldDB" id="C1HA91"/>
<reference evidence="1 2" key="1">
    <citation type="journal article" date="2011" name="PLoS Genet.">
        <title>Comparative genomic analysis of human fungal pathogens causing paracoccidioidomycosis.</title>
        <authorList>
            <person name="Desjardins C.A."/>
            <person name="Champion M.D."/>
            <person name="Holder J.W."/>
            <person name="Muszewska A."/>
            <person name="Goldberg J."/>
            <person name="Bailao A.M."/>
            <person name="Brigido M.M."/>
            <person name="Ferreira M.E."/>
            <person name="Garcia A.M."/>
            <person name="Grynberg M."/>
            <person name="Gujja S."/>
            <person name="Heiman D.I."/>
            <person name="Henn M.R."/>
            <person name="Kodira C.D."/>
            <person name="Leon-Narvaez H."/>
            <person name="Longo L.V."/>
            <person name="Ma L.J."/>
            <person name="Malavazi I."/>
            <person name="Matsuo A.L."/>
            <person name="Morais F.V."/>
            <person name="Pereira M."/>
            <person name="Rodriguez-Brito S."/>
            <person name="Sakthikumar S."/>
            <person name="Salem-Izacc S.M."/>
            <person name="Sykes S.M."/>
            <person name="Teixeira M.M."/>
            <person name="Vallejo M.C."/>
            <person name="Walter M.E."/>
            <person name="Yandava C."/>
            <person name="Young S."/>
            <person name="Zeng Q."/>
            <person name="Zucker J."/>
            <person name="Felipe M.S."/>
            <person name="Goldman G.H."/>
            <person name="Haas B.J."/>
            <person name="McEwen J.G."/>
            <person name="Nino-Vega G."/>
            <person name="Puccia R."/>
            <person name="San-Blas G."/>
            <person name="Soares C.M."/>
            <person name="Birren B.W."/>
            <person name="Cuomo C.A."/>
        </authorList>
    </citation>
    <scope>NUCLEOTIDE SEQUENCE [LARGE SCALE GENOMIC DNA]</scope>
    <source>
        <strain evidence="2">ATCC MYA-826 / Pb01</strain>
    </source>
</reference>
<dbReference type="EMBL" id="KN294016">
    <property type="protein sequence ID" value="EEH37264.2"/>
    <property type="molecule type" value="Genomic_DNA"/>
</dbReference>